<evidence type="ECO:0000313" key="2">
    <source>
        <dbReference type="Proteomes" id="UP000724584"/>
    </source>
</evidence>
<name>A0ACB7P898_9PEZI</name>
<dbReference type="Proteomes" id="UP000724584">
    <property type="component" value="Unassembled WGS sequence"/>
</dbReference>
<reference evidence="1 2" key="1">
    <citation type="journal article" date="2021" name="Nat. Commun.">
        <title>Genetic determinants of endophytism in the Arabidopsis root mycobiome.</title>
        <authorList>
            <person name="Mesny F."/>
            <person name="Miyauchi S."/>
            <person name="Thiergart T."/>
            <person name="Pickel B."/>
            <person name="Atanasova L."/>
            <person name="Karlsson M."/>
            <person name="Huettel B."/>
            <person name="Barry K.W."/>
            <person name="Haridas S."/>
            <person name="Chen C."/>
            <person name="Bauer D."/>
            <person name="Andreopoulos W."/>
            <person name="Pangilinan J."/>
            <person name="LaButti K."/>
            <person name="Riley R."/>
            <person name="Lipzen A."/>
            <person name="Clum A."/>
            <person name="Drula E."/>
            <person name="Henrissat B."/>
            <person name="Kohler A."/>
            <person name="Grigoriev I.V."/>
            <person name="Martin F.M."/>
            <person name="Hacquard S."/>
        </authorList>
    </citation>
    <scope>NUCLEOTIDE SEQUENCE [LARGE SCALE GENOMIC DNA]</scope>
    <source>
        <strain evidence="1 2">MPI-SDFR-AT-0079</strain>
    </source>
</reference>
<proteinExistence type="predicted"/>
<protein>
    <submittedName>
        <fullName evidence="1">Uncharacterized protein</fullName>
    </submittedName>
</protein>
<keyword evidence="2" id="KW-1185">Reference proteome</keyword>
<accession>A0ACB7P898</accession>
<sequence>MAFPRHPSDPEPPIRRDTNNSSDPLRLTRVSNSSVIREGLKKTFTFTRKKAIVTEPADTWGALGLQILHSPPNPLIDFIFVHGLRGGSIKTWCKSEDLRLFWPQAWLPRDALLQNARIHSFGYNSDWLDSKESSLDLHDFGRSLLGEMSTSPALRTGKQTPILLIGHSMGGLVMKKAYLLAKQDKRASDLAERIECMFFLGTPHRGSDYARLLNNVLRASTILSSKQYIADIARNSGAITAINDEFRFFADDLHIWSFYETVKSRIGTSSGIIVGRDSAVIGHKNEIVNPLNADHRDICKFDSISHPNYIFVRNSLVKAVEDVLGDALSKRADETTHQISVLETFLHITHTADDDLDVIESAKSDGTCRWVTDLESFKVWQDPDDDLVSFHWLAGQAGAGKSVITTHIIRHLQGLGVDTCFYFFRHGQKAQQTISSLLRSLAFQMAVTHPEVREVLFSLHGSGLRFDKDDERAIWRKLFVNSILQIPLPTTQYWVIDGLDECVDVEKLFLLLQNFDCGFCVRVFFSSRPLPDLEKQVARLRNPVYQHHLSPEETEADIRRFVENNSEDLPVDPEDRPALAEKLVQMSGGTFLWAGLALEGLRRVFGDDEIDEVLDEMPIGMTPLYDRILESMALNHRHIKLTKAILNWAVCSTRPLSTTELQVILTYEINSKIRNVEMAVHEVCGQLLQINNGKMRMIHGTAREYLLREDSHSIFAVNREATNEHLAMICLSYLTGDEMRPPRHPALVSKAVSRSPFLDYACTSFSEHLVASSSTSDELFQLVDKFMRENILSWVEYILREKQNLYYLTRTSKNLRWYLNRRIKHAPPLGEHFRNIDGWQTDLLRITLKFGNNILQEPASVYFILPPLCPPDSRIHKQFGTATKALRLTGLSNTSWDDCVCYIDHRRSRALSLSSGDSFFALGMKSGSIKLYEQSTCREITSFNHGEPVKILRFNSDSSLLASAGYRTLSLWSVSGGSGELLISWVLGSPSQYLVAANKHSDIITLRVDDGAKALHDEHGEGHTSNPNLNKGSWQVVLSADICPNVELLAVAYRGRPPQIWSILSDVMIDTCQMARDTPGVPIMSVSKVLFNPNPAIELLAVAYQDGELAIFDPWSGYEIKSLSADSLTLASSPDGRMLASGDAHGVVKLPEFDTLTLLYCIKSTEYEVRSLAFSGDGFRLYDIRDTKTKVWEPSCLIRKAIHEESSICEPIALPAPVVGRNQDAIDITRISAPPAAGCIFVGKEDGSVAAYDWETGNMISVLYSHRRGLFVSSIAWNHTMIATSDLSNKIEVHIFKESTQGVWSSDGKQLERKMDHVIRGMQLHPKKSWLLVFQAQSSVMIDANTGDEYPLPINIHDDYRAWQWLCRETNSNLLLGARSHEVDVYAFETVASAEACHRGVWVPTNSEKPLEQLIERLVVDSNSKYIAVKLQVPSLNSHLPILLVYQTTNLRQDEGKVTTGGPILAIPGLDMETFLGFYGDLVVYLDHQLWVQSVDLTKIRVTEDTGLSMVRHERYLFIPQEYIGGNNGVEGVVTDIGSLIFPKEGELAAVTNVFAWPFNGEPSEGRGLPQITRKPWRPKEPASSERFNS</sequence>
<dbReference type="EMBL" id="JAGIZQ010000004">
    <property type="protein sequence ID" value="KAH6632537.1"/>
    <property type="molecule type" value="Genomic_DNA"/>
</dbReference>
<evidence type="ECO:0000313" key="1">
    <source>
        <dbReference type="EMBL" id="KAH6632537.1"/>
    </source>
</evidence>
<organism evidence="1 2">
    <name type="scientific">Chaetomium tenue</name>
    <dbReference type="NCBI Taxonomy" id="1854479"/>
    <lineage>
        <taxon>Eukaryota</taxon>
        <taxon>Fungi</taxon>
        <taxon>Dikarya</taxon>
        <taxon>Ascomycota</taxon>
        <taxon>Pezizomycotina</taxon>
        <taxon>Sordariomycetes</taxon>
        <taxon>Sordariomycetidae</taxon>
        <taxon>Sordariales</taxon>
        <taxon>Chaetomiaceae</taxon>
        <taxon>Chaetomium</taxon>
    </lineage>
</organism>
<gene>
    <name evidence="1" type="ORF">F5144DRAFT_513009</name>
</gene>
<comment type="caution">
    <text evidence="1">The sequence shown here is derived from an EMBL/GenBank/DDBJ whole genome shotgun (WGS) entry which is preliminary data.</text>
</comment>